<dbReference type="SMART" id="SM00589">
    <property type="entry name" value="PRY"/>
    <property type="match status" value="1"/>
</dbReference>
<name>A0A8J6EDA7_ELECQ</name>
<dbReference type="InterPro" id="IPR006574">
    <property type="entry name" value="PRY"/>
</dbReference>
<dbReference type="Proteomes" id="UP000770717">
    <property type="component" value="Unassembled WGS sequence"/>
</dbReference>
<dbReference type="InterPro" id="IPR013083">
    <property type="entry name" value="Znf_RING/FYVE/PHD"/>
</dbReference>
<feature type="domain" description="B30.2/SPRY" evidence="15">
    <location>
        <begin position="325"/>
        <end position="514"/>
    </location>
</feature>
<dbReference type="SUPFAM" id="SSF57845">
    <property type="entry name" value="B-box zinc-binding domain"/>
    <property type="match status" value="1"/>
</dbReference>
<comment type="caution">
    <text evidence="16">The sequence shown here is derived from an EMBL/GenBank/DDBJ whole genome shotgun (WGS) entry which is preliminary data.</text>
</comment>
<dbReference type="SMART" id="SM00502">
    <property type="entry name" value="BBC"/>
    <property type="match status" value="1"/>
</dbReference>
<dbReference type="SUPFAM" id="SSF57850">
    <property type="entry name" value="RING/U-box"/>
    <property type="match status" value="1"/>
</dbReference>
<evidence type="ECO:0000256" key="12">
    <source>
        <dbReference type="SAM" id="Coils"/>
    </source>
</evidence>
<protein>
    <submittedName>
        <fullName evidence="16">Uncharacterized protein</fullName>
    </submittedName>
</protein>
<dbReference type="InterPro" id="IPR043136">
    <property type="entry name" value="B30.2/SPRY_sf"/>
</dbReference>
<gene>
    <name evidence="16" type="ORF">GDO78_015779</name>
</gene>
<keyword evidence="3" id="KW-0399">Innate immunity</keyword>
<dbReference type="PRINTS" id="PR01407">
    <property type="entry name" value="BUTYPHLNCDUF"/>
</dbReference>
<dbReference type="InterPro" id="IPR001870">
    <property type="entry name" value="B30.2/SPRY"/>
</dbReference>
<dbReference type="Gene3D" id="3.30.40.10">
    <property type="entry name" value="Zinc/RING finger domain, C3HC4 (zinc finger)"/>
    <property type="match status" value="1"/>
</dbReference>
<dbReference type="Pfam" id="PF00643">
    <property type="entry name" value="zf-B_box"/>
    <property type="match status" value="1"/>
</dbReference>
<keyword evidence="4" id="KW-0808">Transferase</keyword>
<dbReference type="GO" id="GO:0045087">
    <property type="term" value="P:innate immune response"/>
    <property type="evidence" value="ECO:0007669"/>
    <property type="project" value="UniProtKB-KW"/>
</dbReference>
<dbReference type="SUPFAM" id="SSF49899">
    <property type="entry name" value="Concanavalin A-like lectins/glucanases"/>
    <property type="match status" value="1"/>
</dbReference>
<dbReference type="PROSITE" id="PS00518">
    <property type="entry name" value="ZF_RING_1"/>
    <property type="match status" value="1"/>
</dbReference>
<evidence type="ECO:0000256" key="3">
    <source>
        <dbReference type="ARBA" id="ARBA00022588"/>
    </source>
</evidence>
<dbReference type="GO" id="GO:0005737">
    <property type="term" value="C:cytoplasm"/>
    <property type="evidence" value="ECO:0007669"/>
    <property type="project" value="UniProtKB-SubCell"/>
</dbReference>
<evidence type="ECO:0000313" key="17">
    <source>
        <dbReference type="Proteomes" id="UP000770717"/>
    </source>
</evidence>
<dbReference type="InterPro" id="IPR013320">
    <property type="entry name" value="ConA-like_dom_sf"/>
</dbReference>
<organism evidence="16 17">
    <name type="scientific">Eleutherodactylus coqui</name>
    <name type="common">Puerto Rican coqui</name>
    <dbReference type="NCBI Taxonomy" id="57060"/>
    <lineage>
        <taxon>Eukaryota</taxon>
        <taxon>Metazoa</taxon>
        <taxon>Chordata</taxon>
        <taxon>Craniata</taxon>
        <taxon>Vertebrata</taxon>
        <taxon>Euteleostomi</taxon>
        <taxon>Amphibia</taxon>
        <taxon>Batrachia</taxon>
        <taxon>Anura</taxon>
        <taxon>Neobatrachia</taxon>
        <taxon>Hyloidea</taxon>
        <taxon>Eleutherodactylidae</taxon>
        <taxon>Eleutherodactylinae</taxon>
        <taxon>Eleutherodactylus</taxon>
        <taxon>Eleutherodactylus</taxon>
    </lineage>
</organism>
<accession>A0A8J6EDA7</accession>
<dbReference type="Pfam" id="PF00622">
    <property type="entry name" value="SPRY"/>
    <property type="match status" value="1"/>
</dbReference>
<dbReference type="PANTHER" id="PTHR25465:SF41">
    <property type="entry name" value="E3 UBIQUITIN-PROTEIN LIGASE RNF135"/>
    <property type="match status" value="1"/>
</dbReference>
<feature type="domain" description="RING-type" evidence="13">
    <location>
        <begin position="12"/>
        <end position="55"/>
    </location>
</feature>
<dbReference type="SMART" id="SM00336">
    <property type="entry name" value="BBOX"/>
    <property type="match status" value="1"/>
</dbReference>
<keyword evidence="7" id="KW-0833">Ubl conjugation pathway</keyword>
<feature type="coiled-coil region" evidence="12">
    <location>
        <begin position="173"/>
        <end position="218"/>
    </location>
</feature>
<keyword evidence="6 11" id="KW-0863">Zinc-finger</keyword>
<dbReference type="SMART" id="SM00449">
    <property type="entry name" value="SPRY"/>
    <property type="match status" value="1"/>
</dbReference>
<evidence type="ECO:0000259" key="13">
    <source>
        <dbReference type="PROSITE" id="PS50089"/>
    </source>
</evidence>
<dbReference type="InterPro" id="IPR018957">
    <property type="entry name" value="Znf_C3HC4_RING-type"/>
</dbReference>
<dbReference type="GO" id="GO:0008270">
    <property type="term" value="F:zinc ion binding"/>
    <property type="evidence" value="ECO:0007669"/>
    <property type="project" value="UniProtKB-KW"/>
</dbReference>
<evidence type="ECO:0000256" key="11">
    <source>
        <dbReference type="PROSITE-ProRule" id="PRU00024"/>
    </source>
</evidence>
<dbReference type="PROSITE" id="PS50119">
    <property type="entry name" value="ZF_BBOX"/>
    <property type="match status" value="1"/>
</dbReference>
<dbReference type="Gene3D" id="2.60.120.920">
    <property type="match status" value="1"/>
</dbReference>
<dbReference type="EMBL" id="WNTK01001678">
    <property type="protein sequence ID" value="KAG9467007.1"/>
    <property type="molecule type" value="Genomic_DNA"/>
</dbReference>
<evidence type="ECO:0000259" key="15">
    <source>
        <dbReference type="PROSITE" id="PS50188"/>
    </source>
</evidence>
<dbReference type="InterPro" id="IPR017907">
    <property type="entry name" value="Znf_RING_CS"/>
</dbReference>
<dbReference type="InterPro" id="IPR051051">
    <property type="entry name" value="E3_ubiq-ligase_TRIM/RNF"/>
</dbReference>
<comment type="subcellular location">
    <subcellularLocation>
        <location evidence="1">Cytoplasm</location>
    </subcellularLocation>
</comment>
<evidence type="ECO:0000256" key="7">
    <source>
        <dbReference type="ARBA" id="ARBA00022786"/>
    </source>
</evidence>
<dbReference type="GO" id="GO:0016740">
    <property type="term" value="F:transferase activity"/>
    <property type="evidence" value="ECO:0007669"/>
    <property type="project" value="UniProtKB-KW"/>
</dbReference>
<keyword evidence="2" id="KW-0963">Cytoplasm</keyword>
<dbReference type="PANTHER" id="PTHR25465">
    <property type="entry name" value="B-BOX DOMAIN CONTAINING"/>
    <property type="match status" value="1"/>
</dbReference>
<sequence length="514" mass="58449">MATADLKDELNCSICLNIYTEPVMLRCGHSFCQVCIRSVLDRQDGGGLYTCPECRAEYQKRPALKRNMKLCNIVEHFLSTQPEVKAAGISCTYCVHSSVPAVKTCLMCEASLCDVHLSVHSKSTDHILTEPTISMDNRKCATHREMLKYYCCKDAACICVSCCVFGEHRGHQVELLKEASEKKKEKLRKVLEKLTSKREETEKSVQSLQDHRRGVQEKAASMTTRVTDLFKDIRAQLQVLEERVLSDISRQRDKVSLSVTDLIQQLEIKKEELSRKMTHIEELCQVRDPLTVLQDRDIGRVETDEGHGKRLQAIGDLDEVLISLTLQSALSSIVVDVKQSFSVQNLLLDIKTAAVDVAVSGDLKSATWSKTPIWAKNQQRFKNFCQILSFQSFSSGQHYWEVETSELGNWRVGVAYPSMERKGDLSGIGQNNKSWCLRLCQKDYLVAHGTKEISLQVEASLQRVGVYLDYEAGKLSFYQLCEPIRRLHTFITTFTEPLHAVFLVWRDGWVRIRN</sequence>
<evidence type="ECO:0000256" key="10">
    <source>
        <dbReference type="ARBA" id="ARBA00023054"/>
    </source>
</evidence>
<keyword evidence="17" id="KW-1185">Reference proteome</keyword>
<dbReference type="OrthoDB" id="6105938at2759"/>
<keyword evidence="9" id="KW-0391">Immunity</keyword>
<reference evidence="16" key="1">
    <citation type="thesis" date="2020" institute="ProQuest LLC" country="789 East Eisenhower Parkway, Ann Arbor, MI, USA">
        <title>Comparative Genomics and Chromosome Evolution.</title>
        <authorList>
            <person name="Mudd A.B."/>
        </authorList>
    </citation>
    <scope>NUCLEOTIDE SEQUENCE</scope>
    <source>
        <strain evidence="16">HN-11 Male</strain>
        <tissue evidence="16">Kidney and liver</tissue>
    </source>
</reference>
<evidence type="ECO:0000256" key="8">
    <source>
        <dbReference type="ARBA" id="ARBA00022833"/>
    </source>
</evidence>
<evidence type="ECO:0000313" key="16">
    <source>
        <dbReference type="EMBL" id="KAG9467007.1"/>
    </source>
</evidence>
<dbReference type="PROSITE" id="PS50188">
    <property type="entry name" value="B302_SPRY"/>
    <property type="match status" value="1"/>
</dbReference>
<evidence type="ECO:0000256" key="2">
    <source>
        <dbReference type="ARBA" id="ARBA00022490"/>
    </source>
</evidence>
<dbReference type="InterPro" id="IPR001841">
    <property type="entry name" value="Znf_RING"/>
</dbReference>
<proteinExistence type="predicted"/>
<dbReference type="PROSITE" id="PS50089">
    <property type="entry name" value="ZF_RING_2"/>
    <property type="match status" value="1"/>
</dbReference>
<dbReference type="SMART" id="SM00184">
    <property type="entry name" value="RING"/>
    <property type="match status" value="1"/>
</dbReference>
<dbReference type="Gene3D" id="3.30.160.60">
    <property type="entry name" value="Classic Zinc Finger"/>
    <property type="match status" value="1"/>
</dbReference>
<keyword evidence="5" id="KW-0479">Metal-binding</keyword>
<keyword evidence="8" id="KW-0862">Zinc</keyword>
<keyword evidence="10 12" id="KW-0175">Coiled coil</keyword>
<dbReference type="CDD" id="cd16597">
    <property type="entry name" value="RING-HC_TRIM25_C-IV"/>
    <property type="match status" value="1"/>
</dbReference>
<dbReference type="InterPro" id="IPR003877">
    <property type="entry name" value="SPRY_dom"/>
</dbReference>
<dbReference type="InterPro" id="IPR003879">
    <property type="entry name" value="Butyrophylin_SPRY"/>
</dbReference>
<evidence type="ECO:0000259" key="14">
    <source>
        <dbReference type="PROSITE" id="PS50119"/>
    </source>
</evidence>
<dbReference type="InterPro" id="IPR003649">
    <property type="entry name" value="Bbox_C"/>
</dbReference>
<evidence type="ECO:0000256" key="1">
    <source>
        <dbReference type="ARBA" id="ARBA00004496"/>
    </source>
</evidence>
<evidence type="ECO:0000256" key="4">
    <source>
        <dbReference type="ARBA" id="ARBA00022679"/>
    </source>
</evidence>
<feature type="domain" description="B box-type" evidence="14">
    <location>
        <begin position="135"/>
        <end position="176"/>
    </location>
</feature>
<dbReference type="InterPro" id="IPR000315">
    <property type="entry name" value="Znf_B-box"/>
</dbReference>
<evidence type="ECO:0000256" key="6">
    <source>
        <dbReference type="ARBA" id="ARBA00022771"/>
    </source>
</evidence>
<dbReference type="CDD" id="cd19769">
    <property type="entry name" value="Bbox2_TRIM16-like"/>
    <property type="match status" value="1"/>
</dbReference>
<dbReference type="CDD" id="cd12891">
    <property type="entry name" value="SPRY_PRY_C-I_2"/>
    <property type="match status" value="1"/>
</dbReference>
<dbReference type="Pfam" id="PF00097">
    <property type="entry name" value="zf-C3HC4"/>
    <property type="match status" value="1"/>
</dbReference>
<evidence type="ECO:0000256" key="9">
    <source>
        <dbReference type="ARBA" id="ARBA00022859"/>
    </source>
</evidence>
<evidence type="ECO:0000256" key="5">
    <source>
        <dbReference type="ARBA" id="ARBA00022723"/>
    </source>
</evidence>
<dbReference type="AlphaFoldDB" id="A0A8J6EDA7"/>